<dbReference type="InterPro" id="IPR016071">
    <property type="entry name" value="Staphylococal_nuclease_OB-fold"/>
</dbReference>
<reference evidence="4" key="1">
    <citation type="submission" date="2010-03" db="EMBL/GenBank/DDBJ databases">
        <title>The complete genome of Mycoplasma crocodyli MP145.</title>
        <authorList>
            <person name="Glass J.I."/>
            <person name="Durkin A.S."/>
            <person name="Hostetler J."/>
            <person name="Jackson J."/>
            <person name="Johnson J."/>
            <person name="May M.A."/>
            <person name="Paralanov V."/>
            <person name="Radune D."/>
            <person name="Szczypinski B."/>
            <person name="Brown D.R."/>
        </authorList>
    </citation>
    <scope>NUCLEOTIDE SEQUENCE [LARGE SCALE GENOMIC DNA]</scope>
    <source>
        <strain evidence="4">ATCC 51981 / MP145</strain>
    </source>
</reference>
<keyword evidence="3" id="KW-0449">Lipoprotein</keyword>
<proteinExistence type="predicted"/>
<protein>
    <submittedName>
        <fullName evidence="3">Putative lipoprotein</fullName>
    </submittedName>
</protein>
<reference evidence="3 4" key="3">
    <citation type="journal article" date="2011" name="J. Bacteriol.">
        <title>Genome sequences of Mycoplasma alligatoris A21JP2T and Mycoplasma crocodyli MP145T.</title>
        <authorList>
            <person name="Brown D.R."/>
            <person name="Farmerie W.G."/>
            <person name="May M."/>
            <person name="Benders G.A."/>
            <person name="Durkin A.S."/>
            <person name="Hlavinka K."/>
            <person name="Hostetler J."/>
            <person name="Jackson J."/>
            <person name="Johnson J."/>
            <person name="Miller R.H."/>
            <person name="Paralanov V."/>
            <person name="Radune D."/>
            <person name="Szczypinski B."/>
            <person name="Glass J.I."/>
        </authorList>
    </citation>
    <scope>NUCLEOTIDE SEQUENCE [LARGE SCALE GENOMIC DNA]</scope>
    <source>
        <strain evidence="4">ATCC 51981 / MP145</strain>
    </source>
</reference>
<reference key="2">
    <citation type="submission" date="2010-03" db="EMBL/GenBank/DDBJ databases">
        <authorList>
            <person name="Ma Z."/>
            <person name="Wang X."/>
            <person name="Liu H."/>
        </authorList>
    </citation>
    <scope>NUCLEOTIDE SEQUENCE</scope>
    <source>
        <strain>MP145</strain>
    </source>
</reference>
<evidence type="ECO:0000259" key="2">
    <source>
        <dbReference type="PROSITE" id="PS50830"/>
    </source>
</evidence>
<dbReference type="SUPFAM" id="SSF50199">
    <property type="entry name" value="Staphylococcal nuclease"/>
    <property type="match status" value="1"/>
</dbReference>
<feature type="signal peptide" evidence="1">
    <location>
        <begin position="1"/>
        <end position="24"/>
    </location>
</feature>
<dbReference type="PROSITE" id="PS50830">
    <property type="entry name" value="TNASE_3"/>
    <property type="match status" value="1"/>
</dbReference>
<dbReference type="EMBL" id="CP001991">
    <property type="protein sequence ID" value="ADE19959.1"/>
    <property type="molecule type" value="Genomic_DNA"/>
</dbReference>
<dbReference type="Gene3D" id="2.40.50.90">
    <property type="match status" value="1"/>
</dbReference>
<dbReference type="HOGENOM" id="CLU_911601_0_0_14"/>
<dbReference type="eggNOG" id="COG1525">
    <property type="taxonomic scope" value="Bacteria"/>
</dbReference>
<organism evidence="3 4">
    <name type="scientific">Mycoplasma crocodyli (strain ATCC 51981 / MP145)</name>
    <dbReference type="NCBI Taxonomy" id="512564"/>
    <lineage>
        <taxon>Bacteria</taxon>
        <taxon>Bacillati</taxon>
        <taxon>Mycoplasmatota</taxon>
        <taxon>Mollicutes</taxon>
        <taxon>Mycoplasmataceae</taxon>
        <taxon>Mycoplasma</taxon>
    </lineage>
</organism>
<dbReference type="KEGG" id="mcd:MCRO_0706"/>
<dbReference type="InterPro" id="IPR035437">
    <property type="entry name" value="SNase_OB-fold_sf"/>
</dbReference>
<dbReference type="STRING" id="512564.MCRO_0706"/>
<evidence type="ECO:0000313" key="4">
    <source>
        <dbReference type="Proteomes" id="UP000001845"/>
    </source>
</evidence>
<feature type="domain" description="TNase-like" evidence="2">
    <location>
        <begin position="65"/>
        <end position="233"/>
    </location>
</feature>
<evidence type="ECO:0000313" key="3">
    <source>
        <dbReference type="EMBL" id="ADE19959.1"/>
    </source>
</evidence>
<feature type="chain" id="PRO_5003070551" evidence="1">
    <location>
        <begin position="25"/>
        <end position="301"/>
    </location>
</feature>
<dbReference type="Pfam" id="PF00565">
    <property type="entry name" value="SNase"/>
    <property type="match status" value="1"/>
</dbReference>
<dbReference type="PROSITE" id="PS51257">
    <property type="entry name" value="PROKAR_LIPOPROTEIN"/>
    <property type="match status" value="1"/>
</dbReference>
<keyword evidence="1" id="KW-0732">Signal</keyword>
<accession>D5E6B4</accession>
<name>D5E6B4_MYCCM</name>
<dbReference type="AlphaFoldDB" id="D5E6B4"/>
<dbReference type="Proteomes" id="UP000001845">
    <property type="component" value="Chromosome"/>
</dbReference>
<evidence type="ECO:0000256" key="1">
    <source>
        <dbReference type="SAM" id="SignalP"/>
    </source>
</evidence>
<dbReference type="SMART" id="SM00318">
    <property type="entry name" value="SNc"/>
    <property type="match status" value="1"/>
</dbReference>
<gene>
    <name evidence="3" type="ordered locus">MCRO_0706</name>
</gene>
<dbReference type="RefSeq" id="WP_013054735.1">
    <property type="nucleotide sequence ID" value="NC_014014.1"/>
</dbReference>
<keyword evidence="4" id="KW-1185">Reference proteome</keyword>
<sequence>MISKKLKLSLIAIPFVLSVPFIVASCAKNYTIEQKIQKGKEELDKVKFDEKSAYKFSDVDWSKVKYIEGELDKWADGDTPYLKNITAGDNEISRLFYKQNEAELKKGKKIRVLGIDTPEKALPGNIEIKPIELVWAQAASKFGEVTILPNQKVRVMTDGQPSYDRLVGSIYFGDKFEYEYSTEIVRAGYTLPNGSEALKATLDGEDLPSYYQSYGIVLAYKEAKKKQNGFWKIFNDEYDVTNNTSGIYISRQNNGWKIYSDKDFSDEGFTTIEQIIKANLRFEENKGKKISDFVYIPVNKR</sequence>